<accession>A0ABQ0G0T2</accession>
<keyword evidence="2" id="KW-0808">Transferase</keyword>
<evidence type="ECO:0000256" key="7">
    <source>
        <dbReference type="SAM" id="MobiDB-lite"/>
    </source>
</evidence>
<evidence type="ECO:0000256" key="4">
    <source>
        <dbReference type="ARBA" id="ARBA00022777"/>
    </source>
</evidence>
<gene>
    <name evidence="9" type="ORF">MFIFM68171_01544</name>
</gene>
<evidence type="ECO:0000256" key="2">
    <source>
        <dbReference type="ARBA" id="ARBA00022679"/>
    </source>
</evidence>
<reference evidence="9 10" key="1">
    <citation type="submission" date="2024-09" db="EMBL/GenBank/DDBJ databases">
        <title>Itraconazole resistance in Madurella fahalii resulting from another homologue of gene encoding cytochrome P450 14-alpha sterol demethylase (CYP51).</title>
        <authorList>
            <person name="Yoshioka I."/>
            <person name="Fahal A.H."/>
            <person name="Kaneko S."/>
            <person name="Yaguchi T."/>
        </authorList>
    </citation>
    <scope>NUCLEOTIDE SEQUENCE [LARGE SCALE GENOMIC DNA]</scope>
    <source>
        <strain evidence="9 10">IFM 68171</strain>
    </source>
</reference>
<feature type="compositionally biased region" description="Polar residues" evidence="7">
    <location>
        <begin position="222"/>
        <end position="247"/>
    </location>
</feature>
<feature type="compositionally biased region" description="Low complexity" evidence="7">
    <location>
        <begin position="98"/>
        <end position="113"/>
    </location>
</feature>
<keyword evidence="5 6" id="KW-0067">ATP-binding</keyword>
<dbReference type="InterPro" id="IPR008271">
    <property type="entry name" value="Ser/Thr_kinase_AS"/>
</dbReference>
<feature type="compositionally biased region" description="Low complexity" evidence="7">
    <location>
        <begin position="252"/>
        <end position="267"/>
    </location>
</feature>
<evidence type="ECO:0000313" key="10">
    <source>
        <dbReference type="Proteomes" id="UP001628179"/>
    </source>
</evidence>
<evidence type="ECO:0000256" key="1">
    <source>
        <dbReference type="ARBA" id="ARBA00022527"/>
    </source>
</evidence>
<dbReference type="PANTHER" id="PTHR22974">
    <property type="entry name" value="MIXED LINEAGE PROTEIN KINASE"/>
    <property type="match status" value="1"/>
</dbReference>
<evidence type="ECO:0000256" key="3">
    <source>
        <dbReference type="ARBA" id="ARBA00022741"/>
    </source>
</evidence>
<dbReference type="Gene3D" id="3.30.200.20">
    <property type="entry name" value="Phosphorylase Kinase, domain 1"/>
    <property type="match status" value="1"/>
</dbReference>
<dbReference type="PROSITE" id="PS00107">
    <property type="entry name" value="PROTEIN_KINASE_ATP"/>
    <property type="match status" value="1"/>
</dbReference>
<keyword evidence="3 6" id="KW-0547">Nucleotide-binding</keyword>
<dbReference type="InterPro" id="IPR011009">
    <property type="entry name" value="Kinase-like_dom_sf"/>
</dbReference>
<keyword evidence="1" id="KW-0723">Serine/threonine-protein kinase</keyword>
<feature type="compositionally biased region" description="Low complexity" evidence="7">
    <location>
        <begin position="155"/>
        <end position="167"/>
    </location>
</feature>
<dbReference type="GO" id="GO:0016301">
    <property type="term" value="F:kinase activity"/>
    <property type="evidence" value="ECO:0007669"/>
    <property type="project" value="UniProtKB-KW"/>
</dbReference>
<dbReference type="RefSeq" id="XP_070913067.1">
    <property type="nucleotide sequence ID" value="XM_071056966.1"/>
</dbReference>
<dbReference type="EMBL" id="BAAFSV010000001">
    <property type="protein sequence ID" value="GAB1311334.1"/>
    <property type="molecule type" value="Genomic_DNA"/>
</dbReference>
<protein>
    <submittedName>
        <fullName evidence="9">Serine/threonine-protein kinase MPS1</fullName>
    </submittedName>
</protein>
<dbReference type="Proteomes" id="UP001628179">
    <property type="component" value="Unassembled WGS sequence"/>
</dbReference>
<proteinExistence type="predicted"/>
<feature type="compositionally biased region" description="Polar residues" evidence="7">
    <location>
        <begin position="202"/>
        <end position="215"/>
    </location>
</feature>
<dbReference type="CDD" id="cd14131">
    <property type="entry name" value="PKc_Mps1"/>
    <property type="match status" value="1"/>
</dbReference>
<keyword evidence="4 9" id="KW-0418">Kinase</keyword>
<feature type="domain" description="Protein kinase" evidence="8">
    <location>
        <begin position="559"/>
        <end position="858"/>
    </location>
</feature>
<dbReference type="SUPFAM" id="SSF56112">
    <property type="entry name" value="Protein kinase-like (PK-like)"/>
    <property type="match status" value="1"/>
</dbReference>
<feature type="compositionally biased region" description="Low complexity" evidence="7">
    <location>
        <begin position="280"/>
        <end position="299"/>
    </location>
</feature>
<organism evidence="9 10">
    <name type="scientific">Madurella fahalii</name>
    <dbReference type="NCBI Taxonomy" id="1157608"/>
    <lineage>
        <taxon>Eukaryota</taxon>
        <taxon>Fungi</taxon>
        <taxon>Dikarya</taxon>
        <taxon>Ascomycota</taxon>
        <taxon>Pezizomycotina</taxon>
        <taxon>Sordariomycetes</taxon>
        <taxon>Sordariomycetidae</taxon>
        <taxon>Sordariales</taxon>
        <taxon>Sordariales incertae sedis</taxon>
        <taxon>Madurella</taxon>
    </lineage>
</organism>
<dbReference type="PROSITE" id="PS50011">
    <property type="entry name" value="PROTEIN_KINASE_DOM"/>
    <property type="match status" value="1"/>
</dbReference>
<sequence length="915" mass="99698">MHSSDSSDEEILLPRQISAFTKALLERSHHPTRIPSPPSNQPDVPAVPAASISHHKRRYSRAGNQELPPSRIPSPVNTPAPPVRTVKIAIGSSGQKPSSSAAATRTSSNRSTSHGNQELPDHPFSVSRPTVASLSRTRSNRLATGHGNQELPDHPSSASRPTAAATLSRRRSNRLATGQGNQELPDHPSSASHPTAAATLSRTRSNRLATGQGNQELPDHPSSASRPTAASLSRTRSNRLTTGQDNQELPDHPSSAAAATSHTRPSRLTGHGNQELPDQPSSASRPSAAAATSHTRPSRLTGNGNQELPDQPSSGSRPSAAAPSSRTRSNRFAGLRNQELPDHPISGNGPSVAVAQGSMRLKRAAKTPGSFLSGPARRGLRRQSEEDAAAQGEGSPISIKEQVRAYQQDHEDKENKKPPTEHKTLALSTRGRQAEELTSVEIDISKAIARARAGFDAAQKAAPSSPPKDPIQVAAPPQRRISIQHTAAPSPPKAAVQVIAPVEHVAPPTPPKASIQDMALPPPPKMTVVDTATTPAGASAAGQPNKKKQILLRVNGRAYAKIDCIGRGGSGRVYRVSAESGKMLALKRVPLELLDERAIQCFKGEIELLKRLHGVDRVIQLIDHELNLDKKMLSMVMEIGELDFHTFLSGRRGERMDPVFIRHWWKEMVECVRAVHAKNIVHSDLKPANFVIVQGRLKIIDFGIANAIQTDMTVNVHRDVQIGTPNYMAPEALMDACVYDILSANHGHCDSAAISRAQEHIKSGRRLMKVGKASDVWSLGCILYQMVYGVPPFFKFKNQLDRVQAIINWAHEIDFPDKTHDGVRVPPSLIRTMIRCLNREQKDRPTCDELLAETDPFLYPQEFPSGEEFVPLTQDYLGRLLLRVIQKCRSQMPSDDEVMQVWAKGYYEGLKRAMK</sequence>
<feature type="compositionally biased region" description="Basic and acidic residues" evidence="7">
    <location>
        <begin position="401"/>
        <end position="424"/>
    </location>
</feature>
<name>A0ABQ0G0T2_9PEZI</name>
<feature type="binding site" evidence="6">
    <location>
        <position position="587"/>
    </location>
    <ligand>
        <name>ATP</name>
        <dbReference type="ChEBI" id="CHEBI:30616"/>
    </ligand>
</feature>
<dbReference type="GeneID" id="98172289"/>
<comment type="caution">
    <text evidence="9">The sequence shown here is derived from an EMBL/GenBank/DDBJ whole genome shotgun (WGS) entry which is preliminary data.</text>
</comment>
<feature type="compositionally biased region" description="Pro residues" evidence="7">
    <location>
        <begin position="70"/>
        <end position="82"/>
    </location>
</feature>
<evidence type="ECO:0000256" key="5">
    <source>
        <dbReference type="ARBA" id="ARBA00022840"/>
    </source>
</evidence>
<feature type="compositionally biased region" description="Low complexity" evidence="7">
    <location>
        <begin position="187"/>
        <end position="201"/>
    </location>
</feature>
<dbReference type="PROSITE" id="PS00108">
    <property type="entry name" value="PROTEIN_KINASE_ST"/>
    <property type="match status" value="1"/>
</dbReference>
<dbReference type="InterPro" id="IPR027084">
    <property type="entry name" value="Mps1_cat"/>
</dbReference>
<dbReference type="Pfam" id="PF00069">
    <property type="entry name" value="Pkinase"/>
    <property type="match status" value="2"/>
</dbReference>
<keyword evidence="10" id="KW-1185">Reference proteome</keyword>
<evidence type="ECO:0000313" key="9">
    <source>
        <dbReference type="EMBL" id="GAB1311334.1"/>
    </source>
</evidence>
<evidence type="ECO:0000256" key="6">
    <source>
        <dbReference type="PROSITE-ProRule" id="PRU10141"/>
    </source>
</evidence>
<evidence type="ECO:0000259" key="8">
    <source>
        <dbReference type="PROSITE" id="PS50011"/>
    </source>
</evidence>
<feature type="compositionally biased region" description="Low complexity" evidence="7">
    <location>
        <begin position="312"/>
        <end position="327"/>
    </location>
</feature>
<feature type="compositionally biased region" description="Polar residues" evidence="7">
    <location>
        <begin position="127"/>
        <end position="142"/>
    </location>
</feature>
<dbReference type="InterPro" id="IPR017441">
    <property type="entry name" value="Protein_kinase_ATP_BS"/>
</dbReference>
<dbReference type="InterPro" id="IPR000719">
    <property type="entry name" value="Prot_kinase_dom"/>
</dbReference>
<dbReference type="Gene3D" id="1.10.510.10">
    <property type="entry name" value="Transferase(Phosphotransferase) domain 1"/>
    <property type="match status" value="1"/>
</dbReference>
<dbReference type="PANTHER" id="PTHR22974:SF21">
    <property type="entry name" value="DUAL SPECIFICITY PROTEIN KINASE TTK"/>
    <property type="match status" value="1"/>
</dbReference>
<feature type="region of interest" description="Disordered" evidence="7">
    <location>
        <begin position="25"/>
        <end position="432"/>
    </location>
</feature>
<dbReference type="SMART" id="SM00220">
    <property type="entry name" value="S_TKc"/>
    <property type="match status" value="1"/>
</dbReference>